<feature type="transmembrane region" description="Helical" evidence="17">
    <location>
        <begin position="84"/>
        <end position="102"/>
    </location>
</feature>
<dbReference type="GO" id="GO:0008955">
    <property type="term" value="F:peptidoglycan glycosyltransferase activity"/>
    <property type="evidence" value="ECO:0007669"/>
    <property type="project" value="UniProtKB-EC"/>
</dbReference>
<protein>
    <recommendedName>
        <fullName evidence="12">Probable peptidoglycan glycosyltransferase FtsW</fullName>
        <ecNumber evidence="14">2.4.99.28</ecNumber>
    </recommendedName>
    <alternativeName>
        <fullName evidence="13">Cell division protein FtsW</fullName>
    </alternativeName>
    <alternativeName>
        <fullName evidence="10">Cell wall polymerase</fullName>
    </alternativeName>
    <alternativeName>
        <fullName evidence="9">Peptidoglycan polymerase</fullName>
    </alternativeName>
</protein>
<evidence type="ECO:0000256" key="15">
    <source>
        <dbReference type="ARBA" id="ARBA00049902"/>
    </source>
</evidence>
<dbReference type="GO" id="GO:0005886">
    <property type="term" value="C:plasma membrane"/>
    <property type="evidence" value="ECO:0007669"/>
    <property type="project" value="TreeGrafter"/>
</dbReference>
<dbReference type="Pfam" id="PF01098">
    <property type="entry name" value="FTSW_RODA_SPOVE"/>
    <property type="match status" value="1"/>
</dbReference>
<feature type="transmembrane region" description="Helical" evidence="17">
    <location>
        <begin position="52"/>
        <end position="72"/>
    </location>
</feature>
<name>A0A7X5HT20_9FIRM</name>
<evidence type="ECO:0000313" key="19">
    <source>
        <dbReference type="Proteomes" id="UP000461585"/>
    </source>
</evidence>
<keyword evidence="18" id="KW-0132">Cell division</keyword>
<comment type="similarity">
    <text evidence="11">Belongs to the SEDS family. FtsW subfamily.</text>
</comment>
<evidence type="ECO:0000256" key="7">
    <source>
        <dbReference type="ARBA" id="ARBA00022989"/>
    </source>
</evidence>
<evidence type="ECO:0000256" key="8">
    <source>
        <dbReference type="ARBA" id="ARBA00023136"/>
    </source>
</evidence>
<dbReference type="EC" id="2.4.99.28" evidence="14"/>
<dbReference type="PANTHER" id="PTHR30474:SF2">
    <property type="entry name" value="PEPTIDOGLYCAN GLYCOSYLTRANSFERASE FTSW-RELATED"/>
    <property type="match status" value="1"/>
</dbReference>
<keyword evidence="6" id="KW-0573">Peptidoglycan synthesis</keyword>
<dbReference type="EMBL" id="JAAEEH010000001">
    <property type="protein sequence ID" value="NDL66143.1"/>
    <property type="molecule type" value="Genomic_DNA"/>
</dbReference>
<evidence type="ECO:0000256" key="3">
    <source>
        <dbReference type="ARBA" id="ARBA00022679"/>
    </source>
</evidence>
<keyword evidence="3" id="KW-0808">Transferase</keyword>
<keyword evidence="8 17" id="KW-0472">Membrane</keyword>
<dbReference type="GO" id="GO:0008360">
    <property type="term" value="P:regulation of cell shape"/>
    <property type="evidence" value="ECO:0007669"/>
    <property type="project" value="UniProtKB-KW"/>
</dbReference>
<comment type="subcellular location">
    <subcellularLocation>
        <location evidence="1">Membrane</location>
        <topology evidence="1">Multi-pass membrane protein</topology>
    </subcellularLocation>
</comment>
<dbReference type="AlphaFoldDB" id="A0A7X5HT20"/>
<evidence type="ECO:0000256" key="17">
    <source>
        <dbReference type="SAM" id="Phobius"/>
    </source>
</evidence>
<keyword evidence="7 17" id="KW-1133">Transmembrane helix</keyword>
<gene>
    <name evidence="18" type="ORF">GXN74_00085</name>
</gene>
<dbReference type="GO" id="GO:0009252">
    <property type="term" value="P:peptidoglycan biosynthetic process"/>
    <property type="evidence" value="ECO:0007669"/>
    <property type="project" value="UniProtKB-KW"/>
</dbReference>
<feature type="transmembrane region" description="Helical" evidence="17">
    <location>
        <begin position="308"/>
        <end position="330"/>
    </location>
</feature>
<sequence>MKRKNGGILMLHNRTDVSFLFVIAFLVSFGIIMVFSSSYYAYDVSGGSTPLWVKQAVFALLGFVAMLLVSYVRIELIKKFVPMLYVMAMLLLVLVLLVGKTINGAKRWLSVMGINIQPSEFAKVVLILTLAVFLAAFTAYLSKFRVLALFLVLVMLPAYLIGRENLSGALIILAIAGGMLFAAHPKIIQVVGAGILFLLLGAGAYSTRSYRGSRMTTFLEGPWSDPLGKGRQTIQSLYAIGSGGVFGIGLGQGIQKMGYISEAHNDIIFAVICEELGLVGGFIVLLLYGLLIYRCFVIARNAMTKLDLLLVAGVATHIATQVVINIAVATNTMPTTGIPLPFISYGGSSLLIFLVEMGLVLNVARHTDFLKERERRRRRAAMGLTGGEAYGQAY</sequence>
<dbReference type="Proteomes" id="UP000461585">
    <property type="component" value="Unassembled WGS sequence"/>
</dbReference>
<keyword evidence="2" id="KW-0328">Glycosyltransferase</keyword>
<evidence type="ECO:0000256" key="6">
    <source>
        <dbReference type="ARBA" id="ARBA00022984"/>
    </source>
</evidence>
<feature type="transmembrane region" description="Helical" evidence="17">
    <location>
        <begin position="237"/>
        <end position="255"/>
    </location>
</feature>
<feature type="transmembrane region" description="Helical" evidence="17">
    <location>
        <begin position="148"/>
        <end position="181"/>
    </location>
</feature>
<proteinExistence type="inferred from homology"/>
<comment type="function">
    <text evidence="16">Peptidoglycan polymerase that is essential for cell division.</text>
</comment>
<evidence type="ECO:0000256" key="10">
    <source>
        <dbReference type="ARBA" id="ARBA00033270"/>
    </source>
</evidence>
<dbReference type="GO" id="GO:0015648">
    <property type="term" value="F:lipid-linked peptidoglycan transporter activity"/>
    <property type="evidence" value="ECO:0007669"/>
    <property type="project" value="TreeGrafter"/>
</dbReference>
<keyword evidence="4 17" id="KW-0812">Transmembrane</keyword>
<evidence type="ECO:0000256" key="13">
    <source>
        <dbReference type="ARBA" id="ARBA00041418"/>
    </source>
</evidence>
<keyword evidence="19" id="KW-1185">Reference proteome</keyword>
<evidence type="ECO:0000256" key="1">
    <source>
        <dbReference type="ARBA" id="ARBA00004141"/>
    </source>
</evidence>
<evidence type="ECO:0000256" key="16">
    <source>
        <dbReference type="ARBA" id="ARBA00049966"/>
    </source>
</evidence>
<evidence type="ECO:0000313" key="18">
    <source>
        <dbReference type="EMBL" id="NDL66143.1"/>
    </source>
</evidence>
<evidence type="ECO:0000256" key="4">
    <source>
        <dbReference type="ARBA" id="ARBA00022692"/>
    </source>
</evidence>
<feature type="transmembrane region" description="Helical" evidence="17">
    <location>
        <begin position="342"/>
        <end position="364"/>
    </location>
</feature>
<dbReference type="GO" id="GO:0051301">
    <property type="term" value="P:cell division"/>
    <property type="evidence" value="ECO:0007669"/>
    <property type="project" value="UniProtKB-KW"/>
</dbReference>
<evidence type="ECO:0000256" key="9">
    <source>
        <dbReference type="ARBA" id="ARBA00032370"/>
    </source>
</evidence>
<accession>A0A7X5HT20</accession>
<feature type="transmembrane region" description="Helical" evidence="17">
    <location>
        <begin position="20"/>
        <end position="40"/>
    </location>
</feature>
<evidence type="ECO:0000256" key="14">
    <source>
        <dbReference type="ARBA" id="ARBA00044770"/>
    </source>
</evidence>
<evidence type="ECO:0000256" key="2">
    <source>
        <dbReference type="ARBA" id="ARBA00022676"/>
    </source>
</evidence>
<evidence type="ECO:0000256" key="5">
    <source>
        <dbReference type="ARBA" id="ARBA00022960"/>
    </source>
</evidence>
<comment type="caution">
    <text evidence="18">The sequence shown here is derived from an EMBL/GenBank/DDBJ whole genome shotgun (WGS) entry which is preliminary data.</text>
</comment>
<keyword evidence="18" id="KW-0131">Cell cycle</keyword>
<organism evidence="18 19">
    <name type="scientific">Anaerotalea alkaliphila</name>
    <dbReference type="NCBI Taxonomy" id="2662126"/>
    <lineage>
        <taxon>Bacteria</taxon>
        <taxon>Bacillati</taxon>
        <taxon>Bacillota</taxon>
        <taxon>Clostridia</taxon>
        <taxon>Eubacteriales</taxon>
        <taxon>Anaerotalea</taxon>
    </lineage>
</organism>
<feature type="transmembrane region" description="Helical" evidence="17">
    <location>
        <begin position="187"/>
        <end position="205"/>
    </location>
</feature>
<evidence type="ECO:0000256" key="12">
    <source>
        <dbReference type="ARBA" id="ARBA00041185"/>
    </source>
</evidence>
<dbReference type="InterPro" id="IPR001182">
    <property type="entry name" value="FtsW/RodA"/>
</dbReference>
<dbReference type="RefSeq" id="WP_162368872.1">
    <property type="nucleotide sequence ID" value="NZ_JAAEEH010000001.1"/>
</dbReference>
<reference evidence="18 19" key="1">
    <citation type="submission" date="2020-01" db="EMBL/GenBank/DDBJ databases">
        <title>Anaeroalcalibacter tamaniensis gen. nov., sp. nov., moderately halophilic strictly anaerobic fermenter bacterium from mud volcano of Taman peninsula.</title>
        <authorList>
            <person name="Frolova A."/>
            <person name="Merkel A.Y."/>
            <person name="Slobodkin A.I."/>
        </authorList>
    </citation>
    <scope>NUCLEOTIDE SEQUENCE [LARGE SCALE GENOMIC DNA]</scope>
    <source>
        <strain evidence="18 19">F-3ap</strain>
    </source>
</reference>
<keyword evidence="5" id="KW-0133">Cell shape</keyword>
<dbReference type="GO" id="GO:0032153">
    <property type="term" value="C:cell division site"/>
    <property type="evidence" value="ECO:0007669"/>
    <property type="project" value="TreeGrafter"/>
</dbReference>
<evidence type="ECO:0000256" key="11">
    <source>
        <dbReference type="ARBA" id="ARBA00038053"/>
    </source>
</evidence>
<comment type="catalytic activity">
    <reaction evidence="15">
        <text>[GlcNAc-(1-&gt;4)-Mur2Ac(oyl-L-Ala-gamma-D-Glu-L-Lys-D-Ala-D-Ala)](n)-di-trans,octa-cis-undecaprenyl diphosphate + beta-D-GlcNAc-(1-&gt;4)-Mur2Ac(oyl-L-Ala-gamma-D-Glu-L-Lys-D-Ala-D-Ala)-di-trans,octa-cis-undecaprenyl diphosphate = [GlcNAc-(1-&gt;4)-Mur2Ac(oyl-L-Ala-gamma-D-Glu-L-Lys-D-Ala-D-Ala)](n+1)-di-trans,octa-cis-undecaprenyl diphosphate + di-trans,octa-cis-undecaprenyl diphosphate + H(+)</text>
        <dbReference type="Rhea" id="RHEA:23708"/>
        <dbReference type="Rhea" id="RHEA-COMP:9602"/>
        <dbReference type="Rhea" id="RHEA-COMP:9603"/>
        <dbReference type="ChEBI" id="CHEBI:15378"/>
        <dbReference type="ChEBI" id="CHEBI:58405"/>
        <dbReference type="ChEBI" id="CHEBI:60033"/>
        <dbReference type="ChEBI" id="CHEBI:78435"/>
        <dbReference type="EC" id="2.4.99.28"/>
    </reaction>
</comment>
<dbReference type="PANTHER" id="PTHR30474">
    <property type="entry name" value="CELL CYCLE PROTEIN"/>
    <property type="match status" value="1"/>
</dbReference>
<feature type="transmembrane region" description="Helical" evidence="17">
    <location>
        <begin position="267"/>
        <end position="296"/>
    </location>
</feature>